<evidence type="ECO:0000313" key="7">
    <source>
        <dbReference type="Proteomes" id="UP000004018"/>
    </source>
</evidence>
<accession>D3LUA9</accession>
<dbReference type="EMBL" id="ADGP01000016">
    <property type="protein sequence ID" value="EFD94265.1"/>
    <property type="molecule type" value="Genomic_DNA"/>
</dbReference>
<dbReference type="InterPro" id="IPR006121">
    <property type="entry name" value="HMA_dom"/>
</dbReference>
<dbReference type="Pfam" id="PF00403">
    <property type="entry name" value="HMA"/>
    <property type="match status" value="1"/>
</dbReference>
<evidence type="ECO:0000259" key="3">
    <source>
        <dbReference type="PROSITE" id="PS50846"/>
    </source>
</evidence>
<organism evidence="4 6">
    <name type="scientific">Megasphaera lornae</name>
    <dbReference type="NCBI Taxonomy" id="1000568"/>
    <lineage>
        <taxon>Bacteria</taxon>
        <taxon>Bacillati</taxon>
        <taxon>Bacillota</taxon>
        <taxon>Negativicutes</taxon>
        <taxon>Veillonellales</taxon>
        <taxon>Veillonellaceae</taxon>
        <taxon>Megasphaera</taxon>
    </lineage>
</organism>
<dbReference type="InterPro" id="IPR036163">
    <property type="entry name" value="HMA_dom_sf"/>
</dbReference>
<proteinExistence type="predicted"/>
<dbReference type="SUPFAM" id="SSF55008">
    <property type="entry name" value="HMA, heavy metal-associated domain"/>
    <property type="match status" value="1"/>
</dbReference>
<comment type="caution">
    <text evidence="4">The sequence shown here is derived from an EMBL/GenBank/DDBJ whole genome shotgun (WGS) entry which is preliminary data.</text>
</comment>
<dbReference type="RefSeq" id="WP_007390914.1">
    <property type="nucleotide sequence ID" value="NZ_ADGP01000016.1"/>
</dbReference>
<dbReference type="FunFam" id="3.30.70.100:FF:000001">
    <property type="entry name" value="ATPase copper transporting beta"/>
    <property type="match status" value="1"/>
</dbReference>
<feature type="domain" description="HMA" evidence="3">
    <location>
        <begin position="15"/>
        <end position="80"/>
    </location>
</feature>
<dbReference type="PANTHER" id="PTHR46594:SF4">
    <property type="entry name" value="P-TYPE CATION-TRANSPORTING ATPASE"/>
    <property type="match status" value="1"/>
</dbReference>
<dbReference type="OrthoDB" id="9813965at2"/>
<name>D3LUA9_9FIRM</name>
<gene>
    <name evidence="4" type="ORF">HMPREF0889_0492</name>
    <name evidence="5" type="ORF">HMPREF1039_1044</name>
</gene>
<dbReference type="PANTHER" id="PTHR46594">
    <property type="entry name" value="P-TYPE CATION-TRANSPORTING ATPASE"/>
    <property type="match status" value="1"/>
</dbReference>
<dbReference type="PROSITE" id="PS50846">
    <property type="entry name" value="HMA_2"/>
    <property type="match status" value="1"/>
</dbReference>
<reference evidence="6" key="1">
    <citation type="submission" date="2009-12" db="EMBL/GenBank/DDBJ databases">
        <title>Sequence of Clostridiales genomosp. BVAB3 str. UPII9-5.</title>
        <authorList>
            <person name="Madupu R."/>
            <person name="Durkin A.S."/>
            <person name="Torralba M."/>
            <person name="Methe B."/>
            <person name="Sutton G.G."/>
            <person name="Strausberg R.L."/>
            <person name="Nelson K.E."/>
        </authorList>
    </citation>
    <scope>NUCLEOTIDE SEQUENCE [LARGE SCALE GENOMIC DNA]</scope>
    <source>
        <strain evidence="6">28L</strain>
    </source>
</reference>
<dbReference type="EMBL" id="AFIJ01000020">
    <property type="protein sequence ID" value="EGL40883.1"/>
    <property type="molecule type" value="Genomic_DNA"/>
</dbReference>
<keyword evidence="7" id="KW-1185">Reference proteome</keyword>
<dbReference type="PROSITE" id="PS01047">
    <property type="entry name" value="HMA_1"/>
    <property type="match status" value="1"/>
</dbReference>
<dbReference type="GO" id="GO:0046872">
    <property type="term" value="F:metal ion binding"/>
    <property type="evidence" value="ECO:0007669"/>
    <property type="project" value="UniProtKB-KW"/>
</dbReference>
<sequence length="85" mass="8899">MGFLSGLFGSKAEGTKKHICITGMTCENCVKHVETALKGVEGVKQVRVNLSSGQAQVVVAAQVTNEALTQAVSEAGYTVTRISDD</sequence>
<reference evidence="5 7" key="3">
    <citation type="submission" date="2011-04" db="EMBL/GenBank/DDBJ databases">
        <authorList>
            <person name="Harkins D.M."/>
            <person name="Madupu R."/>
            <person name="Durkin A.S."/>
            <person name="Torralba M."/>
            <person name="Methe B."/>
            <person name="Sutton G.G."/>
            <person name="Nelson K.E."/>
        </authorList>
    </citation>
    <scope>NUCLEOTIDE SEQUENCE [LARGE SCALE GENOMIC DNA]</scope>
    <source>
        <strain evidence="5 7">UPII 199-6</strain>
    </source>
</reference>
<dbReference type="STRING" id="699218.HMPREF0889_0492"/>
<dbReference type="AlphaFoldDB" id="D3LUA9"/>
<keyword evidence="2" id="KW-0479">Metal-binding</keyword>
<evidence type="ECO:0000313" key="4">
    <source>
        <dbReference type="EMBL" id="EFD94265.1"/>
    </source>
</evidence>
<protein>
    <recommendedName>
        <fullName evidence="1">Copper chaperone CopZ</fullName>
    </recommendedName>
</protein>
<dbReference type="Gene3D" id="3.30.70.100">
    <property type="match status" value="1"/>
</dbReference>
<evidence type="ECO:0000313" key="5">
    <source>
        <dbReference type="EMBL" id="EGL40883.1"/>
    </source>
</evidence>
<reference evidence="4" key="2">
    <citation type="submission" date="2009-12" db="EMBL/GenBank/DDBJ databases">
        <authorList>
            <person name="Madupu R."/>
            <person name="Durkin A.S."/>
            <person name="Torralba M."/>
            <person name="Methe B."/>
            <person name="Sutton G.G."/>
            <person name="Strausberg R.L."/>
            <person name="Nelson K.E."/>
        </authorList>
    </citation>
    <scope>NUCLEOTIDE SEQUENCE</scope>
    <source>
        <strain evidence="4">28L</strain>
    </source>
</reference>
<evidence type="ECO:0000256" key="2">
    <source>
        <dbReference type="ARBA" id="ARBA00022723"/>
    </source>
</evidence>
<dbReference type="Proteomes" id="UP000003242">
    <property type="component" value="Unassembled WGS sequence"/>
</dbReference>
<evidence type="ECO:0000313" key="6">
    <source>
        <dbReference type="Proteomes" id="UP000003242"/>
    </source>
</evidence>
<dbReference type="eggNOG" id="COG2608">
    <property type="taxonomic scope" value="Bacteria"/>
</dbReference>
<dbReference type="InterPro" id="IPR017969">
    <property type="entry name" value="Heavy-metal-associated_CS"/>
</dbReference>
<dbReference type="CDD" id="cd00371">
    <property type="entry name" value="HMA"/>
    <property type="match status" value="1"/>
</dbReference>
<evidence type="ECO:0000256" key="1">
    <source>
        <dbReference type="ARBA" id="ARBA00015313"/>
    </source>
</evidence>
<dbReference type="Proteomes" id="UP000004018">
    <property type="component" value="Unassembled WGS sequence"/>
</dbReference>